<proteinExistence type="predicted"/>
<evidence type="ECO:0000313" key="1">
    <source>
        <dbReference type="EMBL" id="RZF37342.1"/>
    </source>
</evidence>
<protein>
    <submittedName>
        <fullName evidence="1">Uncharacterized protein</fullName>
    </submittedName>
</protein>
<dbReference type="Proteomes" id="UP000291343">
    <property type="component" value="Unassembled WGS sequence"/>
</dbReference>
<dbReference type="Pfam" id="PF12259">
    <property type="entry name" value="Baculo_F"/>
    <property type="match status" value="1"/>
</dbReference>
<organism evidence="1 2">
    <name type="scientific">Laodelphax striatellus</name>
    <name type="common">Small brown planthopper</name>
    <name type="synonym">Delphax striatella</name>
    <dbReference type="NCBI Taxonomy" id="195883"/>
    <lineage>
        <taxon>Eukaryota</taxon>
        <taxon>Metazoa</taxon>
        <taxon>Ecdysozoa</taxon>
        <taxon>Arthropoda</taxon>
        <taxon>Hexapoda</taxon>
        <taxon>Insecta</taxon>
        <taxon>Pterygota</taxon>
        <taxon>Neoptera</taxon>
        <taxon>Paraneoptera</taxon>
        <taxon>Hemiptera</taxon>
        <taxon>Auchenorrhyncha</taxon>
        <taxon>Fulgoroidea</taxon>
        <taxon>Delphacidae</taxon>
        <taxon>Criomorphinae</taxon>
        <taxon>Laodelphax</taxon>
    </lineage>
</organism>
<dbReference type="OrthoDB" id="6628329at2759"/>
<dbReference type="InParanoid" id="A0A482WVN1"/>
<dbReference type="EMBL" id="QKKF02024683">
    <property type="protein sequence ID" value="RZF37342.1"/>
    <property type="molecule type" value="Genomic_DNA"/>
</dbReference>
<reference evidence="1 2" key="1">
    <citation type="journal article" date="2017" name="Gigascience">
        <title>Genome sequence of the small brown planthopper, Laodelphax striatellus.</title>
        <authorList>
            <person name="Zhu J."/>
            <person name="Jiang F."/>
            <person name="Wang X."/>
            <person name="Yang P."/>
            <person name="Bao Y."/>
            <person name="Zhao W."/>
            <person name="Wang W."/>
            <person name="Lu H."/>
            <person name="Wang Q."/>
            <person name="Cui N."/>
            <person name="Li J."/>
            <person name="Chen X."/>
            <person name="Luo L."/>
            <person name="Yu J."/>
            <person name="Kang L."/>
            <person name="Cui F."/>
        </authorList>
    </citation>
    <scope>NUCLEOTIDE SEQUENCE [LARGE SCALE GENOMIC DNA]</scope>
    <source>
        <strain evidence="1">Lst14</strain>
    </source>
</reference>
<dbReference type="AlphaFoldDB" id="A0A482WVN1"/>
<gene>
    <name evidence="1" type="ORF">LSTR_LSTR011091</name>
</gene>
<keyword evidence="2" id="KW-1185">Reference proteome</keyword>
<dbReference type="InterPro" id="IPR022048">
    <property type="entry name" value="Envelope_fusion-like"/>
</dbReference>
<sequence>MRKTSNNPSESQCPEKDFDIIILPQSQKNPYYQRDNANKKSSIESYSIEARTSRIVSMKVKGIENGDGVLHYRNIKGLEIPESLIKVTNGRASCTITNPSTEDKTINFIQSINKISKYYEHKMPVKIDFENMFNIERIMNVDCTIDKKQITYFIELPLTDETEFDLYKLMSIPTKAENDYVTVLPRVKYLLEPKIEHLEILGLETDCESVIGDKFLCSSTELSNSNLSCETSILRHSSTENCKYTVLVVNENLMKWIPELNQYLATFPNQETLKIQNLKETKNIILKGVFLINSKDNNVTFRNSLLQNQFIQKLRRTPKVFEVG</sequence>
<evidence type="ECO:0000313" key="2">
    <source>
        <dbReference type="Proteomes" id="UP000291343"/>
    </source>
</evidence>
<name>A0A482WVN1_LAOST</name>
<dbReference type="STRING" id="195883.A0A482WVN1"/>
<accession>A0A482WVN1</accession>
<comment type="caution">
    <text evidence="1">The sequence shown here is derived from an EMBL/GenBank/DDBJ whole genome shotgun (WGS) entry which is preliminary data.</text>
</comment>